<dbReference type="Proteomes" id="UP000093281">
    <property type="component" value="Unassembled WGS sequence"/>
</dbReference>
<dbReference type="STRING" id="544718.AAX25_00904"/>
<sequence length="121" mass="14262">MILGACPYCGDGQIEVRKKEVRGKKVELYACSNASWISEDGEFFELTSSSKCGFRIWQNALSRYGHYLKHSEVRALLNNEEVELKFKSQKRFGQKERKDYYKKVVLHEEYGVQIIFDEDFY</sequence>
<organism evidence="1 2">
    <name type="scientific">Aliarcobacter thereius</name>
    <dbReference type="NCBI Taxonomy" id="544718"/>
    <lineage>
        <taxon>Bacteria</taxon>
        <taxon>Pseudomonadati</taxon>
        <taxon>Campylobacterota</taxon>
        <taxon>Epsilonproteobacteria</taxon>
        <taxon>Campylobacterales</taxon>
        <taxon>Arcobacteraceae</taxon>
        <taxon>Aliarcobacter</taxon>
    </lineage>
</organism>
<evidence type="ECO:0000313" key="2">
    <source>
        <dbReference type="Proteomes" id="UP000093281"/>
    </source>
</evidence>
<name>A0A1C0B998_9BACT</name>
<protein>
    <submittedName>
        <fullName evidence="1">Uncharacterized protein</fullName>
    </submittedName>
</protein>
<dbReference type="EMBL" id="LCUJ01000001">
    <property type="protein sequence ID" value="OCM00176.1"/>
    <property type="molecule type" value="Genomic_DNA"/>
</dbReference>
<comment type="caution">
    <text evidence="1">The sequence shown here is derived from an EMBL/GenBank/DDBJ whole genome shotgun (WGS) entry which is preliminary data.</text>
</comment>
<dbReference type="AlphaFoldDB" id="A0A1C0B998"/>
<gene>
    <name evidence="1" type="ORF">AAX29_00174</name>
</gene>
<dbReference type="OrthoDB" id="5339567at2"/>
<evidence type="ECO:0000313" key="1">
    <source>
        <dbReference type="EMBL" id="OCM00176.1"/>
    </source>
</evidence>
<dbReference type="PATRIC" id="fig|544718.51.peg.165"/>
<reference evidence="2" key="1">
    <citation type="submission" date="2015-05" db="EMBL/GenBank/DDBJ databases">
        <authorList>
            <person name="Rovetto F."/>
            <person name="Cocolin L."/>
            <person name="Illeghems K."/>
            <person name="Van Nieuwerburgh F."/>
            <person name="Houf K."/>
        </authorList>
    </citation>
    <scope>NUCLEOTIDE SEQUENCE [LARGE SCALE GENOMIC DNA]</scope>
    <source>
        <strain evidence="2">DU22</strain>
    </source>
</reference>
<dbReference type="RefSeq" id="WP_066185228.1">
    <property type="nucleotide sequence ID" value="NZ_LCUJ01000001.1"/>
</dbReference>
<proteinExistence type="predicted"/>
<accession>A0A1C0B998</accession>